<evidence type="ECO:0000256" key="1">
    <source>
        <dbReference type="SAM" id="Phobius"/>
    </source>
</evidence>
<keyword evidence="1" id="KW-0472">Membrane</keyword>
<evidence type="ECO:0000313" key="3">
    <source>
        <dbReference type="Proteomes" id="UP000002033"/>
    </source>
</evidence>
<dbReference type="Proteomes" id="UP000002033">
    <property type="component" value="Chromosome"/>
</dbReference>
<gene>
    <name evidence="2" type="ordered locus">Hden_2452</name>
</gene>
<reference evidence="3" key="1">
    <citation type="journal article" date="2011" name="J. Bacteriol.">
        <title>Genome sequences of eight morphologically diverse alphaproteobacteria.</title>
        <authorList>
            <consortium name="US DOE Joint Genome Institute"/>
            <person name="Brown P.J."/>
            <person name="Kysela D.T."/>
            <person name="Buechlein A."/>
            <person name="Hemmerich C."/>
            <person name="Brun Y.V."/>
        </authorList>
    </citation>
    <scope>NUCLEOTIDE SEQUENCE [LARGE SCALE GENOMIC DNA]</scope>
    <source>
        <strain evidence="3">ATCC 51888 / DSM 1869 / NCIB 11706 / TK 0415</strain>
    </source>
</reference>
<organism evidence="2 3">
    <name type="scientific">Hyphomicrobium denitrificans (strain ATCC 51888 / DSM 1869 / NCIMB 11706 / TK 0415)</name>
    <dbReference type="NCBI Taxonomy" id="582899"/>
    <lineage>
        <taxon>Bacteria</taxon>
        <taxon>Pseudomonadati</taxon>
        <taxon>Pseudomonadota</taxon>
        <taxon>Alphaproteobacteria</taxon>
        <taxon>Hyphomicrobiales</taxon>
        <taxon>Hyphomicrobiaceae</taxon>
        <taxon>Hyphomicrobium</taxon>
    </lineage>
</organism>
<feature type="transmembrane region" description="Helical" evidence="1">
    <location>
        <begin position="199"/>
        <end position="222"/>
    </location>
</feature>
<dbReference type="KEGG" id="hdn:Hden_2452"/>
<keyword evidence="1" id="KW-0812">Transmembrane</keyword>
<feature type="transmembrane region" description="Helical" evidence="1">
    <location>
        <begin position="25"/>
        <end position="44"/>
    </location>
</feature>
<name>D8JSF5_HYPDA</name>
<protein>
    <submittedName>
        <fullName evidence="2">MotA/TolQ/ExbB proton channel family</fullName>
    </submittedName>
</protein>
<feature type="transmembrane region" description="Helical" evidence="1">
    <location>
        <begin position="146"/>
        <end position="164"/>
    </location>
</feature>
<sequence>MAKIRPGDTAALAPVSRRLTPPGVFLLRMTIFLTLVGFLAAILFDQLKHSFLNNPGLNGLIVGTLVLGIIYAYRQVFRLYPEIRWVNAFRIADPGLSISAKPVLLTPMATMLRDRTGTISLSTAAMRSFMDSIGSRLDEARDTGRYMVGLLVFLGLLGTFWGLLETIQSVGRAIDTLDTKASDNVQLFSDLKAGLSAPLAGMGTAFSSSLLGLSGSLILGFLELQASHAHNRFYNELEEWLSGITELTPGGTAVGSSDYVNRQLLGAIVDMQKALEDFTARLGEQPVVPPRMLGQPQGANPEEVRDLARGVNQLVTQMRSEQKVVREWVDEQAQQQAEVASMLKNLADAMKRGD</sequence>
<dbReference type="STRING" id="582899.Hden_2452"/>
<evidence type="ECO:0000313" key="2">
    <source>
        <dbReference type="EMBL" id="ADJ24249.1"/>
    </source>
</evidence>
<accession>D8JSF5</accession>
<keyword evidence="3" id="KW-1185">Reference proteome</keyword>
<proteinExistence type="predicted"/>
<dbReference type="AlphaFoldDB" id="D8JSF5"/>
<dbReference type="HOGENOM" id="CLU_034730_0_0_5"/>
<keyword evidence="1" id="KW-1133">Transmembrane helix</keyword>
<dbReference type="OrthoDB" id="9794540at2"/>
<feature type="transmembrane region" description="Helical" evidence="1">
    <location>
        <begin position="56"/>
        <end position="74"/>
    </location>
</feature>
<dbReference type="RefSeq" id="WP_013216408.1">
    <property type="nucleotide sequence ID" value="NC_014313.1"/>
</dbReference>
<dbReference type="eggNOG" id="COG1511">
    <property type="taxonomic scope" value="Bacteria"/>
</dbReference>
<dbReference type="EMBL" id="CP002083">
    <property type="protein sequence ID" value="ADJ24249.1"/>
    <property type="molecule type" value="Genomic_DNA"/>
</dbReference>